<comment type="caution">
    <text evidence="1">The sequence shown here is derived from an EMBL/GenBank/DDBJ whole genome shotgun (WGS) entry which is preliminary data.</text>
</comment>
<name>A0A7J7IT05_BUGNE</name>
<keyword evidence="2" id="KW-1185">Reference proteome</keyword>
<reference evidence="1" key="1">
    <citation type="submission" date="2020-06" db="EMBL/GenBank/DDBJ databases">
        <title>Draft genome of Bugula neritina, a colonial animal packing powerful symbionts and potential medicines.</title>
        <authorList>
            <person name="Rayko M."/>
        </authorList>
    </citation>
    <scope>NUCLEOTIDE SEQUENCE [LARGE SCALE GENOMIC DNA]</scope>
    <source>
        <strain evidence="1">Kwan_BN1</strain>
    </source>
</reference>
<dbReference type="AlphaFoldDB" id="A0A7J7IT05"/>
<accession>A0A7J7IT05</accession>
<evidence type="ECO:0000313" key="2">
    <source>
        <dbReference type="Proteomes" id="UP000593567"/>
    </source>
</evidence>
<protein>
    <submittedName>
        <fullName evidence="1">Uncharacterized protein</fullName>
    </submittedName>
</protein>
<evidence type="ECO:0000313" key="1">
    <source>
        <dbReference type="EMBL" id="KAF6017049.1"/>
    </source>
</evidence>
<dbReference type="EMBL" id="VXIV02003438">
    <property type="protein sequence ID" value="KAF6017049.1"/>
    <property type="molecule type" value="Genomic_DNA"/>
</dbReference>
<organism evidence="1 2">
    <name type="scientific">Bugula neritina</name>
    <name type="common">Brown bryozoan</name>
    <name type="synonym">Sertularia neritina</name>
    <dbReference type="NCBI Taxonomy" id="10212"/>
    <lineage>
        <taxon>Eukaryota</taxon>
        <taxon>Metazoa</taxon>
        <taxon>Spiralia</taxon>
        <taxon>Lophotrochozoa</taxon>
        <taxon>Bryozoa</taxon>
        <taxon>Gymnolaemata</taxon>
        <taxon>Cheilostomatida</taxon>
        <taxon>Flustrina</taxon>
        <taxon>Buguloidea</taxon>
        <taxon>Bugulidae</taxon>
        <taxon>Bugula</taxon>
    </lineage>
</organism>
<dbReference type="Proteomes" id="UP000593567">
    <property type="component" value="Unassembled WGS sequence"/>
</dbReference>
<gene>
    <name evidence="1" type="ORF">EB796_024649</name>
</gene>
<sequence>MTKAIEIEAQSNWEYLDLLKINDSRVILDPLTIEDWSEERDSISMWPKVLFSDLFMYVNEANTALRKSLCILGGWLAYFTTVCRPSERISVTPYSVWIACLQITGKILSAWCSCTAGKRQELCSNA</sequence>
<dbReference type="OrthoDB" id="10035901at2759"/>
<proteinExistence type="predicted"/>